<accession>A0AA88DQP2</accession>
<evidence type="ECO:0000256" key="1">
    <source>
        <dbReference type="SAM" id="MobiDB-lite"/>
    </source>
</evidence>
<evidence type="ECO:0000313" key="2">
    <source>
        <dbReference type="EMBL" id="GMN59485.1"/>
    </source>
</evidence>
<proteinExistence type="predicted"/>
<name>A0AA88DQP2_FICCA</name>
<gene>
    <name evidence="2" type="ORF">TIFTF001_028585</name>
</gene>
<comment type="caution">
    <text evidence="2">The sequence shown here is derived from an EMBL/GenBank/DDBJ whole genome shotgun (WGS) entry which is preliminary data.</text>
</comment>
<feature type="region of interest" description="Disordered" evidence="1">
    <location>
        <begin position="41"/>
        <end position="68"/>
    </location>
</feature>
<protein>
    <submittedName>
        <fullName evidence="2">Uncharacterized protein</fullName>
    </submittedName>
</protein>
<organism evidence="2 3">
    <name type="scientific">Ficus carica</name>
    <name type="common">Common fig</name>
    <dbReference type="NCBI Taxonomy" id="3494"/>
    <lineage>
        <taxon>Eukaryota</taxon>
        <taxon>Viridiplantae</taxon>
        <taxon>Streptophyta</taxon>
        <taxon>Embryophyta</taxon>
        <taxon>Tracheophyta</taxon>
        <taxon>Spermatophyta</taxon>
        <taxon>Magnoliopsida</taxon>
        <taxon>eudicotyledons</taxon>
        <taxon>Gunneridae</taxon>
        <taxon>Pentapetalae</taxon>
        <taxon>rosids</taxon>
        <taxon>fabids</taxon>
        <taxon>Rosales</taxon>
        <taxon>Moraceae</taxon>
        <taxon>Ficeae</taxon>
        <taxon>Ficus</taxon>
    </lineage>
</organism>
<keyword evidence="3" id="KW-1185">Reference proteome</keyword>
<dbReference type="AlphaFoldDB" id="A0AA88DQP2"/>
<dbReference type="EMBL" id="BTGU01000088">
    <property type="protein sequence ID" value="GMN59485.1"/>
    <property type="molecule type" value="Genomic_DNA"/>
</dbReference>
<evidence type="ECO:0000313" key="3">
    <source>
        <dbReference type="Proteomes" id="UP001187192"/>
    </source>
</evidence>
<dbReference type="Proteomes" id="UP001187192">
    <property type="component" value="Unassembled WGS sequence"/>
</dbReference>
<sequence length="68" mass="8241">MRSLADLLCSRWQSRNQIVSAAEIAMPRRWRWRRPIGGKRERWREGGSKERGQREERESIADEDRREC</sequence>
<reference evidence="2" key="1">
    <citation type="submission" date="2023-07" db="EMBL/GenBank/DDBJ databases">
        <title>draft genome sequence of fig (Ficus carica).</title>
        <authorList>
            <person name="Takahashi T."/>
            <person name="Nishimura K."/>
        </authorList>
    </citation>
    <scope>NUCLEOTIDE SEQUENCE</scope>
</reference>